<dbReference type="InterPro" id="IPR011009">
    <property type="entry name" value="Kinase-like_dom_sf"/>
</dbReference>
<feature type="region of interest" description="Disordered" evidence="1">
    <location>
        <begin position="1"/>
        <end position="56"/>
    </location>
</feature>
<comment type="caution">
    <text evidence="2">The sequence shown here is derived from an EMBL/GenBank/DDBJ whole genome shotgun (WGS) entry which is preliminary data.</text>
</comment>
<evidence type="ECO:0000313" key="3">
    <source>
        <dbReference type="Proteomes" id="UP001476798"/>
    </source>
</evidence>
<feature type="compositionally biased region" description="Low complexity" evidence="1">
    <location>
        <begin position="146"/>
        <end position="155"/>
    </location>
</feature>
<dbReference type="EMBL" id="JAHRIO010040036">
    <property type="protein sequence ID" value="MEQ2170577.1"/>
    <property type="molecule type" value="Genomic_DNA"/>
</dbReference>
<feature type="region of interest" description="Disordered" evidence="1">
    <location>
        <begin position="145"/>
        <end position="167"/>
    </location>
</feature>
<feature type="compositionally biased region" description="Low complexity" evidence="1">
    <location>
        <begin position="37"/>
        <end position="48"/>
    </location>
</feature>
<evidence type="ECO:0000256" key="1">
    <source>
        <dbReference type="SAM" id="MobiDB-lite"/>
    </source>
</evidence>
<evidence type="ECO:0000313" key="2">
    <source>
        <dbReference type="EMBL" id="MEQ2170577.1"/>
    </source>
</evidence>
<gene>
    <name evidence="2" type="ORF">GOODEAATRI_001736</name>
</gene>
<proteinExistence type="predicted"/>
<dbReference type="PANTHER" id="PTHR47091:SF1">
    <property type="entry name" value="ALPHA-PROTEIN KINASE 3"/>
    <property type="match status" value="1"/>
</dbReference>
<organism evidence="2 3">
    <name type="scientific">Goodea atripinnis</name>
    <dbReference type="NCBI Taxonomy" id="208336"/>
    <lineage>
        <taxon>Eukaryota</taxon>
        <taxon>Metazoa</taxon>
        <taxon>Chordata</taxon>
        <taxon>Craniata</taxon>
        <taxon>Vertebrata</taxon>
        <taxon>Euteleostomi</taxon>
        <taxon>Actinopterygii</taxon>
        <taxon>Neopterygii</taxon>
        <taxon>Teleostei</taxon>
        <taxon>Neoteleostei</taxon>
        <taxon>Acanthomorphata</taxon>
        <taxon>Ovalentaria</taxon>
        <taxon>Atherinomorphae</taxon>
        <taxon>Cyprinodontiformes</taxon>
        <taxon>Goodeidae</taxon>
        <taxon>Goodea</taxon>
    </lineage>
</organism>
<protein>
    <submittedName>
        <fullName evidence="2">Uncharacterized protein</fullName>
    </submittedName>
</protein>
<keyword evidence="3" id="KW-1185">Reference proteome</keyword>
<dbReference type="PANTHER" id="PTHR47091">
    <property type="entry name" value="ALPHA-PROTEIN KINASE 2-RELATED"/>
    <property type="match status" value="1"/>
</dbReference>
<name>A0ABV0NK24_9TELE</name>
<reference evidence="2 3" key="1">
    <citation type="submission" date="2021-06" db="EMBL/GenBank/DDBJ databases">
        <authorList>
            <person name="Palmer J.M."/>
        </authorList>
    </citation>
    <scope>NUCLEOTIDE SEQUENCE [LARGE SCALE GENOMIC DNA]</scope>
    <source>
        <strain evidence="2 3">GA_2019</strain>
        <tissue evidence="2">Muscle</tissue>
    </source>
</reference>
<feature type="compositionally biased region" description="Basic and acidic residues" evidence="1">
    <location>
        <begin position="156"/>
        <end position="167"/>
    </location>
</feature>
<dbReference type="SUPFAM" id="SSF56112">
    <property type="entry name" value="Protein kinase-like (PK-like)"/>
    <property type="match status" value="1"/>
</dbReference>
<dbReference type="Proteomes" id="UP001476798">
    <property type="component" value="Unassembled WGS sequence"/>
</dbReference>
<sequence length="270" mass="29298">MSKAAPDLDNETTANVPVISVEDRQSDKAEEDFSGGSTPTSSLSCESSPRLKRRDSLTLIRSATPEELASGARRKIFIPKREEELEGAVFSVLEGKKDSPYMSPSQARRAALLQASTGQKTPPTERRSPLISRRKATLEVPKVVEETPTTEPTSTKVEEKTSGKKTDPLKVGEEIEMTPLLFTKGLADSGCWGEKYFGRILTETVHIGEGCTHKASRVKVIYGLDPVFESGSTCIIKVQNPIAYGTKPESTLAERNSDIAKQVSAIQAGT</sequence>
<accession>A0ABV0NK24</accession>